<proteinExistence type="inferred from homology"/>
<dbReference type="EMBL" id="WAGX01000005">
    <property type="protein sequence ID" value="KAB1438210.1"/>
    <property type="molecule type" value="Genomic_DNA"/>
</dbReference>
<dbReference type="Proteomes" id="UP000461768">
    <property type="component" value="Unassembled WGS sequence"/>
</dbReference>
<keyword evidence="3" id="KW-0472">Membrane</keyword>
<reference evidence="5 6" key="2">
    <citation type="submission" date="2020-02" db="EMBL/GenBank/DDBJ databases">
        <title>Candidatus Galacturonibacter soehngenii shows hetero-acetogenic catabolism of galacturonic acid but lacks a canonical carbon monoxide dehydrogenase/acetyl-CoA synthase complex.</title>
        <authorList>
            <person name="Diender M."/>
            <person name="Stouten G.R."/>
            <person name="Petersen J.F."/>
            <person name="Nielsen P.H."/>
            <person name="Dueholm M.S."/>
            <person name="Pronk J.T."/>
            <person name="Van Loosdrecht M.C.M."/>
        </authorList>
    </citation>
    <scope>NUCLEOTIDE SEQUENCE [LARGE SCALE GENOMIC DNA]</scope>
    <source>
        <strain evidence="5">GalUA</strain>
    </source>
</reference>
<reference evidence="5 6" key="1">
    <citation type="submission" date="2019-09" db="EMBL/GenBank/DDBJ databases">
        <authorList>
            <person name="Valk L.C."/>
        </authorList>
    </citation>
    <scope>NUCLEOTIDE SEQUENCE [LARGE SCALE GENOMIC DNA]</scope>
    <source>
        <strain evidence="5">GalUA</strain>
    </source>
</reference>
<evidence type="ECO:0000256" key="2">
    <source>
        <dbReference type="SAM" id="MobiDB-lite"/>
    </source>
</evidence>
<dbReference type="PANTHER" id="PTHR33392:SF6">
    <property type="entry name" value="POLYISOPRENYL-TEICHOIC ACID--PEPTIDOGLYCAN TEICHOIC ACID TRANSFERASE TAGU"/>
    <property type="match status" value="1"/>
</dbReference>
<accession>A0A7V7UBW8</accession>
<dbReference type="RefSeq" id="WP_151145235.1">
    <property type="nucleotide sequence ID" value="NZ_WAGX01000005.1"/>
</dbReference>
<dbReference type="OrthoDB" id="27330at2"/>
<dbReference type="InterPro" id="IPR050922">
    <property type="entry name" value="LytR/CpsA/Psr_CW_biosynth"/>
</dbReference>
<dbReference type="InterPro" id="IPR004474">
    <property type="entry name" value="LytR_CpsA_psr"/>
</dbReference>
<name>A0A7V7UBW8_9FIRM</name>
<feature type="region of interest" description="Disordered" evidence="2">
    <location>
        <begin position="1"/>
        <end position="26"/>
    </location>
</feature>
<evidence type="ECO:0000256" key="3">
    <source>
        <dbReference type="SAM" id="Phobius"/>
    </source>
</evidence>
<comment type="similarity">
    <text evidence="1">Belongs to the LytR/CpsA/Psr (LCP) family.</text>
</comment>
<dbReference type="AlphaFoldDB" id="A0A7V7UBW8"/>
<evidence type="ECO:0000313" key="5">
    <source>
        <dbReference type="EMBL" id="KAB1438210.1"/>
    </source>
</evidence>
<feature type="transmembrane region" description="Helical" evidence="3">
    <location>
        <begin position="35"/>
        <end position="54"/>
    </location>
</feature>
<dbReference type="Pfam" id="PF03816">
    <property type="entry name" value="LytR_cpsA_psr"/>
    <property type="match status" value="1"/>
</dbReference>
<protein>
    <submittedName>
        <fullName evidence="5">LytR family transcriptional regulator</fullName>
    </submittedName>
</protein>
<keyword evidence="3" id="KW-1133">Transmembrane helix</keyword>
<feature type="compositionally biased region" description="Polar residues" evidence="2">
    <location>
        <begin position="1"/>
        <end position="16"/>
    </location>
</feature>
<sequence>MAKNTGKASNKSTGKPSTGKKISKKAAAKKKRRRILFIIEAIVFVVLIGVLFVMSKLDKLDRSVDVNEDNLKANEGITNIKEITEGYTNVALFGVDARDGKLGKGTNSDTIMIASINNKTGDIKLCSVYRDTYLNLSDDTYKKANAAYLHGGPEQAIKMLNMNLDLNITKYVSIDFNAIVTVVDILGGIEIDVQEDEIDHLNNYTVETSAVTGVQTTKLTKTGLQTLDGVQATSYARIRYTSGGDYKRTERQRLVLEKIAEKAKKANLATLNRIVDKVSPGISTNFSTPEIFGLVADIAKYNLADQTGFPFEKTTKNWTKKIGDVVIPITLESNVSQLHQFLFAEENYSPSPTVQAISKKIIEDTGISEVK</sequence>
<gene>
    <name evidence="5" type="ORF">F7O84_11695</name>
</gene>
<evidence type="ECO:0000313" key="6">
    <source>
        <dbReference type="Proteomes" id="UP000461768"/>
    </source>
</evidence>
<keyword evidence="6" id="KW-1185">Reference proteome</keyword>
<dbReference type="PANTHER" id="PTHR33392">
    <property type="entry name" value="POLYISOPRENYL-TEICHOIC ACID--PEPTIDOGLYCAN TEICHOIC ACID TRANSFERASE TAGU"/>
    <property type="match status" value="1"/>
</dbReference>
<organism evidence="5 6">
    <name type="scientific">Candidatus Galacturonatibacter soehngenii</name>
    <dbReference type="NCBI Taxonomy" id="2307010"/>
    <lineage>
        <taxon>Bacteria</taxon>
        <taxon>Bacillati</taxon>
        <taxon>Bacillota</taxon>
        <taxon>Clostridia</taxon>
        <taxon>Lachnospirales</taxon>
        <taxon>Lachnospiraceae</taxon>
        <taxon>Candidatus Galacturonatibacter</taxon>
    </lineage>
</organism>
<feature type="domain" description="Cell envelope-related transcriptional attenuator" evidence="4">
    <location>
        <begin position="107"/>
        <end position="264"/>
    </location>
</feature>
<dbReference type="Gene3D" id="3.40.630.190">
    <property type="entry name" value="LCP protein"/>
    <property type="match status" value="1"/>
</dbReference>
<comment type="caution">
    <text evidence="5">The sequence shown here is derived from an EMBL/GenBank/DDBJ whole genome shotgun (WGS) entry which is preliminary data.</text>
</comment>
<keyword evidence="3" id="KW-0812">Transmembrane</keyword>
<dbReference type="NCBIfam" id="TIGR00350">
    <property type="entry name" value="lytR_cpsA_psr"/>
    <property type="match status" value="1"/>
</dbReference>
<evidence type="ECO:0000259" key="4">
    <source>
        <dbReference type="Pfam" id="PF03816"/>
    </source>
</evidence>
<evidence type="ECO:0000256" key="1">
    <source>
        <dbReference type="ARBA" id="ARBA00006068"/>
    </source>
</evidence>